<evidence type="ECO:0000313" key="2">
    <source>
        <dbReference type="Proteomes" id="UP000198889"/>
    </source>
</evidence>
<protein>
    <submittedName>
        <fullName evidence="1">Uncharacterized protein</fullName>
    </submittedName>
</protein>
<evidence type="ECO:0000313" key="1">
    <source>
        <dbReference type="EMBL" id="SCW95710.1"/>
    </source>
</evidence>
<gene>
    <name evidence="1" type="ORF">SAMN05660859_0098</name>
</gene>
<sequence>MIDHLLRYPDEATAMAALPAYASEGIEPGVRIWDMTCVIPNVAAYRIMGSEAVDDGEGGTYEHEIREYLPGWYLIIARPERDPALEGEACVLIGDRETGAVLHAITTPEDLATLYLEPTFAGSDYPFGAPIIATVE</sequence>
<dbReference type="STRING" id="177413.SAMN05660859_0098"/>
<organism evidence="1 2">
    <name type="scientific">Ancylobacter rudongensis</name>
    <dbReference type="NCBI Taxonomy" id="177413"/>
    <lineage>
        <taxon>Bacteria</taxon>
        <taxon>Pseudomonadati</taxon>
        <taxon>Pseudomonadota</taxon>
        <taxon>Alphaproteobacteria</taxon>
        <taxon>Hyphomicrobiales</taxon>
        <taxon>Xanthobacteraceae</taxon>
        <taxon>Ancylobacter</taxon>
    </lineage>
</organism>
<keyword evidence="2" id="KW-1185">Reference proteome</keyword>
<dbReference type="RefSeq" id="WP_091444201.1">
    <property type="nucleotide sequence ID" value="NZ_FMTP01000010.1"/>
</dbReference>
<name>A0A1G4UPZ8_9HYPH</name>
<dbReference type="Proteomes" id="UP000198889">
    <property type="component" value="Unassembled WGS sequence"/>
</dbReference>
<dbReference type="EMBL" id="FMTP01000010">
    <property type="protein sequence ID" value="SCW95710.1"/>
    <property type="molecule type" value="Genomic_DNA"/>
</dbReference>
<dbReference type="AlphaFoldDB" id="A0A1G4UPZ8"/>
<accession>A0A1G4UPZ8</accession>
<proteinExistence type="predicted"/>
<reference evidence="2" key="1">
    <citation type="submission" date="2016-10" db="EMBL/GenBank/DDBJ databases">
        <authorList>
            <person name="Varghese N."/>
            <person name="Submissions S."/>
        </authorList>
    </citation>
    <scope>NUCLEOTIDE SEQUENCE [LARGE SCALE GENOMIC DNA]</scope>
    <source>
        <strain evidence="2">CGMCC 1.1761</strain>
    </source>
</reference>